<dbReference type="SUPFAM" id="SSF51726">
    <property type="entry name" value="UROD/MetE-like"/>
    <property type="match status" value="1"/>
</dbReference>
<protein>
    <recommendedName>
        <fullName evidence="1">Uroporphyrinogen decarboxylase (URO-D) domain-containing protein</fullName>
    </recommendedName>
</protein>
<evidence type="ECO:0000313" key="2">
    <source>
        <dbReference type="EMBL" id="HEC78041.1"/>
    </source>
</evidence>
<dbReference type="InterPro" id="IPR000257">
    <property type="entry name" value="Uroporphyrinogen_deCOase"/>
</dbReference>
<accession>A0A9C9JZM0</accession>
<dbReference type="EMBL" id="DRIG01000030">
    <property type="protein sequence ID" value="HEC78041.1"/>
    <property type="molecule type" value="Genomic_DNA"/>
</dbReference>
<evidence type="ECO:0000259" key="1">
    <source>
        <dbReference type="Pfam" id="PF01208"/>
    </source>
</evidence>
<organism evidence="2 3">
    <name type="scientific">candidate division WOR-3 bacterium</name>
    <dbReference type="NCBI Taxonomy" id="2052148"/>
    <lineage>
        <taxon>Bacteria</taxon>
        <taxon>Bacteria division WOR-3</taxon>
    </lineage>
</organism>
<evidence type="ECO:0000313" key="3">
    <source>
        <dbReference type="Proteomes" id="UP000885826"/>
    </source>
</evidence>
<dbReference type="GO" id="GO:0004853">
    <property type="term" value="F:uroporphyrinogen decarboxylase activity"/>
    <property type="evidence" value="ECO:0007669"/>
    <property type="project" value="InterPro"/>
</dbReference>
<sequence>MNSSMDRIREVVEKKRRYAVFPMVCADHCASLLGLKFQEVAVDGEKLAAVLEYGLKKYNYDMLLVFSDPYIEAQALGCPVKLDPFPTLTGSRTDHTIDRTPEIIKALKILKEKVDVPIFVSVKGPFSLAAFLAGIKEFLKMTLKNKSETRKLIEEALDFQKRYLNKLLCLEANIFIGDPVASGSVISPEIFSEFAYGPLKELVKEIKNKRLLAALHICGDTKPIIEQLDTLGLDILSLEDITIKTKTLKMGGVATNTILYGLPADIHQEITEALQEPYLILSTACDVPVETAPEQIETMINYSHELCNN</sequence>
<proteinExistence type="predicted"/>
<name>A0A9C9JZM0_UNCW3</name>
<dbReference type="PANTHER" id="PTHR47099:SF1">
    <property type="entry name" value="METHYLCOBAMIDE:COM METHYLTRANSFERASE MTBA"/>
    <property type="match status" value="1"/>
</dbReference>
<dbReference type="Proteomes" id="UP000885826">
    <property type="component" value="Unassembled WGS sequence"/>
</dbReference>
<dbReference type="InterPro" id="IPR038071">
    <property type="entry name" value="UROD/MetE-like_sf"/>
</dbReference>
<dbReference type="PANTHER" id="PTHR47099">
    <property type="entry name" value="METHYLCOBAMIDE:COM METHYLTRANSFERASE MTBA"/>
    <property type="match status" value="1"/>
</dbReference>
<dbReference type="GO" id="GO:0006779">
    <property type="term" value="P:porphyrin-containing compound biosynthetic process"/>
    <property type="evidence" value="ECO:0007669"/>
    <property type="project" value="InterPro"/>
</dbReference>
<feature type="domain" description="Uroporphyrinogen decarboxylase (URO-D)" evidence="1">
    <location>
        <begin position="30"/>
        <end position="305"/>
    </location>
</feature>
<dbReference type="AlphaFoldDB" id="A0A9C9JZM0"/>
<dbReference type="Pfam" id="PF01208">
    <property type="entry name" value="URO-D"/>
    <property type="match status" value="1"/>
</dbReference>
<dbReference type="InterPro" id="IPR052024">
    <property type="entry name" value="Methanogen_methyltrans"/>
</dbReference>
<gene>
    <name evidence="2" type="ORF">ENI34_02740</name>
</gene>
<dbReference type="Gene3D" id="3.20.20.210">
    <property type="match status" value="1"/>
</dbReference>
<comment type="caution">
    <text evidence="2">The sequence shown here is derived from an EMBL/GenBank/DDBJ whole genome shotgun (WGS) entry which is preliminary data.</text>
</comment>
<reference evidence="2" key="1">
    <citation type="journal article" date="2020" name="mSystems">
        <title>Genome- and Community-Level Interaction Insights into Carbon Utilization and Element Cycling Functions of Hydrothermarchaeota in Hydrothermal Sediment.</title>
        <authorList>
            <person name="Zhou Z."/>
            <person name="Liu Y."/>
            <person name="Xu W."/>
            <person name="Pan J."/>
            <person name="Luo Z.H."/>
            <person name="Li M."/>
        </authorList>
    </citation>
    <scope>NUCLEOTIDE SEQUENCE</scope>
    <source>
        <strain evidence="2">HyVt-388</strain>
    </source>
</reference>